<dbReference type="PANTHER" id="PTHR10695:SF46">
    <property type="entry name" value="BIFUNCTIONAL COENZYME A SYNTHASE-RELATED"/>
    <property type="match status" value="1"/>
</dbReference>
<keyword evidence="6 8" id="KW-0067">ATP-binding</keyword>
<dbReference type="CDD" id="cd02022">
    <property type="entry name" value="DPCK"/>
    <property type="match status" value="1"/>
</dbReference>
<dbReference type="GO" id="GO:0015937">
    <property type="term" value="P:coenzyme A biosynthetic process"/>
    <property type="evidence" value="ECO:0007669"/>
    <property type="project" value="UniProtKB-UniRule"/>
</dbReference>
<comment type="subcellular location">
    <subcellularLocation>
        <location evidence="8">Cytoplasm</location>
    </subcellularLocation>
</comment>
<dbReference type="PROSITE" id="PS51219">
    <property type="entry name" value="DPCK"/>
    <property type="match status" value="1"/>
</dbReference>
<dbReference type="FunFam" id="3.40.50.300:FF:000991">
    <property type="entry name" value="Dephospho-CoA kinase"/>
    <property type="match status" value="1"/>
</dbReference>
<gene>
    <name evidence="8 10" type="primary">coaE</name>
    <name evidence="10" type="ORF">dnl_18360</name>
</gene>
<dbReference type="KEGG" id="dli:dnl_18360"/>
<dbReference type="GO" id="GO:0004140">
    <property type="term" value="F:dephospho-CoA kinase activity"/>
    <property type="evidence" value="ECO:0007669"/>
    <property type="project" value="UniProtKB-UniRule"/>
</dbReference>
<evidence type="ECO:0000313" key="11">
    <source>
        <dbReference type="Proteomes" id="UP000663720"/>
    </source>
</evidence>
<evidence type="ECO:0000256" key="5">
    <source>
        <dbReference type="ARBA" id="ARBA00022777"/>
    </source>
</evidence>
<evidence type="ECO:0000256" key="2">
    <source>
        <dbReference type="ARBA" id="ARBA00022490"/>
    </source>
</evidence>
<dbReference type="SUPFAM" id="SSF52540">
    <property type="entry name" value="P-loop containing nucleoside triphosphate hydrolases"/>
    <property type="match status" value="1"/>
</dbReference>
<comment type="catalytic activity">
    <reaction evidence="8">
        <text>3'-dephospho-CoA + ATP = ADP + CoA + H(+)</text>
        <dbReference type="Rhea" id="RHEA:18245"/>
        <dbReference type="ChEBI" id="CHEBI:15378"/>
        <dbReference type="ChEBI" id="CHEBI:30616"/>
        <dbReference type="ChEBI" id="CHEBI:57287"/>
        <dbReference type="ChEBI" id="CHEBI:57328"/>
        <dbReference type="ChEBI" id="CHEBI:456216"/>
        <dbReference type="EC" id="2.7.1.24"/>
    </reaction>
</comment>
<evidence type="ECO:0000256" key="7">
    <source>
        <dbReference type="ARBA" id="ARBA00022993"/>
    </source>
</evidence>
<dbReference type="GO" id="GO:0005737">
    <property type="term" value="C:cytoplasm"/>
    <property type="evidence" value="ECO:0007669"/>
    <property type="project" value="UniProtKB-SubCell"/>
</dbReference>
<dbReference type="EMBL" id="CP061799">
    <property type="protein sequence ID" value="QTA79563.1"/>
    <property type="molecule type" value="Genomic_DNA"/>
</dbReference>
<keyword evidence="11" id="KW-1185">Reference proteome</keyword>
<evidence type="ECO:0000256" key="9">
    <source>
        <dbReference type="NCBIfam" id="TIGR00152"/>
    </source>
</evidence>
<evidence type="ECO:0000256" key="6">
    <source>
        <dbReference type="ARBA" id="ARBA00022840"/>
    </source>
</evidence>
<dbReference type="RefSeq" id="WP_275950229.1">
    <property type="nucleotide sequence ID" value="NZ_CP061799.1"/>
</dbReference>
<evidence type="ECO:0000256" key="1">
    <source>
        <dbReference type="ARBA" id="ARBA00009018"/>
    </source>
</evidence>
<keyword evidence="7 8" id="KW-0173">Coenzyme A biosynthesis</keyword>
<dbReference type="NCBIfam" id="TIGR00152">
    <property type="entry name" value="dephospho-CoA kinase"/>
    <property type="match status" value="1"/>
</dbReference>
<dbReference type="InterPro" id="IPR027417">
    <property type="entry name" value="P-loop_NTPase"/>
</dbReference>
<evidence type="ECO:0000256" key="4">
    <source>
        <dbReference type="ARBA" id="ARBA00022741"/>
    </source>
</evidence>
<protein>
    <recommendedName>
        <fullName evidence="8 9">Dephospho-CoA kinase</fullName>
        <ecNumber evidence="8 9">2.7.1.24</ecNumber>
    </recommendedName>
    <alternativeName>
        <fullName evidence="8">Dephosphocoenzyme A kinase</fullName>
    </alternativeName>
</protein>
<name>A0A975B691_9BACT</name>
<evidence type="ECO:0000313" key="10">
    <source>
        <dbReference type="EMBL" id="QTA79563.1"/>
    </source>
</evidence>
<dbReference type="InterPro" id="IPR001977">
    <property type="entry name" value="Depp_CoAkinase"/>
</dbReference>
<dbReference type="Proteomes" id="UP000663720">
    <property type="component" value="Chromosome"/>
</dbReference>
<dbReference type="PANTHER" id="PTHR10695">
    <property type="entry name" value="DEPHOSPHO-COA KINASE-RELATED"/>
    <property type="match status" value="1"/>
</dbReference>
<dbReference type="Gene3D" id="3.40.50.300">
    <property type="entry name" value="P-loop containing nucleotide triphosphate hydrolases"/>
    <property type="match status" value="1"/>
</dbReference>
<comment type="function">
    <text evidence="8">Catalyzes the phosphorylation of the 3'-hydroxyl group of dephosphocoenzyme A to form coenzyme A.</text>
</comment>
<keyword evidence="2 8" id="KW-0963">Cytoplasm</keyword>
<dbReference type="EC" id="2.7.1.24" evidence="8 9"/>
<dbReference type="HAMAP" id="MF_00376">
    <property type="entry name" value="Dephospho_CoA_kinase"/>
    <property type="match status" value="1"/>
</dbReference>
<dbReference type="AlphaFoldDB" id="A0A975B691"/>
<accession>A0A975B691</accession>
<comment type="pathway">
    <text evidence="8">Cofactor biosynthesis; coenzyme A biosynthesis; CoA from (R)-pantothenate: step 5/5.</text>
</comment>
<keyword evidence="5 8" id="KW-0418">Kinase</keyword>
<feature type="binding site" evidence="8">
    <location>
        <begin position="11"/>
        <end position="16"/>
    </location>
    <ligand>
        <name>ATP</name>
        <dbReference type="ChEBI" id="CHEBI:30616"/>
    </ligand>
</feature>
<dbReference type="Pfam" id="PF01121">
    <property type="entry name" value="CoaE"/>
    <property type="match status" value="1"/>
</dbReference>
<keyword evidence="3 8" id="KW-0808">Transferase</keyword>
<evidence type="ECO:0000256" key="8">
    <source>
        <dbReference type="HAMAP-Rule" id="MF_00376"/>
    </source>
</evidence>
<dbReference type="GO" id="GO:0005524">
    <property type="term" value="F:ATP binding"/>
    <property type="evidence" value="ECO:0007669"/>
    <property type="project" value="UniProtKB-UniRule"/>
</dbReference>
<reference evidence="10" key="1">
    <citation type="journal article" date="2021" name="Microb. Physiol.">
        <title>Proteogenomic Insights into the Physiology of Marine, Sulfate-Reducing, Filamentous Desulfonema limicola and Desulfonema magnum.</title>
        <authorList>
            <person name="Schnaars V."/>
            <person name="Wohlbrand L."/>
            <person name="Scheve S."/>
            <person name="Hinrichs C."/>
            <person name="Reinhardt R."/>
            <person name="Rabus R."/>
        </authorList>
    </citation>
    <scope>NUCLEOTIDE SEQUENCE</scope>
    <source>
        <strain evidence="10">5ac10</strain>
    </source>
</reference>
<sequence>MIIAGLTGGIASGKSTVSGFFKDAGAFIIDADKIAHALVKKDRPAWQKIVKYFGKDVLLPDGEINREFLGNIIFNNPEEKQKLNNIVHPLVFMEMEKQVKKIKKNTRDAVIIQDIPLLFEAGYHKDISPVILVYVPEYTQLQRLMKRNNLSESDAKSRIYSQIPIEEKKILADIIIDNSKTIADTGEKTLGVYNYLTQTADNK</sequence>
<comment type="similarity">
    <text evidence="1 8">Belongs to the CoaE family.</text>
</comment>
<organism evidence="10 11">
    <name type="scientific">Desulfonema limicola</name>
    <dbReference type="NCBI Taxonomy" id="45656"/>
    <lineage>
        <taxon>Bacteria</taxon>
        <taxon>Pseudomonadati</taxon>
        <taxon>Thermodesulfobacteriota</taxon>
        <taxon>Desulfobacteria</taxon>
        <taxon>Desulfobacterales</taxon>
        <taxon>Desulfococcaceae</taxon>
        <taxon>Desulfonema</taxon>
    </lineage>
</organism>
<evidence type="ECO:0000256" key="3">
    <source>
        <dbReference type="ARBA" id="ARBA00022679"/>
    </source>
</evidence>
<proteinExistence type="inferred from homology"/>
<keyword evidence="4 8" id="KW-0547">Nucleotide-binding</keyword>